<dbReference type="OrthoDB" id="1902246at2"/>
<sequence length="296" mass="34601">MSNKTFGVKVTEDLYNKVQAKIDNSGVTAKEWFEKAVALMEVQELKEGSPDYKQDLSELEIHTTRIYELVANMIQRANYLKDDAVRALTEKLESQESTILNLQTIEKEVRQKLSDFESVSEQKEKEKNELIEQMQGLRSINSNNQDLIGEYKEKIDTLSTLVNQYKGYATENAEIKERFAAEKESMSVEFQQKERRLVSSVDELKATVRDQQEQIEKLEQNNESLKVELENRIAQLTNQKDLEKERAILEVERKYQDKLQEIHEQYNEKLARLYEKFETKETGNKFNKPNSKKGEA</sequence>
<feature type="coiled-coil region" evidence="1">
    <location>
        <begin position="201"/>
        <end position="276"/>
    </location>
</feature>
<gene>
    <name evidence="2" type="ORF">D1B31_18130</name>
</gene>
<evidence type="ECO:0000256" key="1">
    <source>
        <dbReference type="SAM" id="Coils"/>
    </source>
</evidence>
<reference evidence="2 3" key="1">
    <citation type="journal article" date="2017" name="Int. J. Syst. Evol. Microbiol.">
        <title>Bacillus notoginsengisoli sp. nov., a novel bacterium isolated from the rhizosphere of Panax notoginseng.</title>
        <authorList>
            <person name="Zhang M.Y."/>
            <person name="Cheng J."/>
            <person name="Cai Y."/>
            <person name="Zhang T.Y."/>
            <person name="Wu Y.Y."/>
            <person name="Manikprabhu D."/>
            <person name="Li W.J."/>
            <person name="Zhang Y.X."/>
        </authorList>
    </citation>
    <scope>NUCLEOTIDE SEQUENCE [LARGE SCALE GENOMIC DNA]</scope>
    <source>
        <strain evidence="2 3">JCM 30743</strain>
    </source>
</reference>
<accession>A0A417YPU0</accession>
<keyword evidence="3" id="KW-1185">Reference proteome</keyword>
<dbReference type="Proteomes" id="UP000284416">
    <property type="component" value="Unassembled WGS sequence"/>
</dbReference>
<protein>
    <submittedName>
        <fullName evidence="2">Uncharacterized protein</fullName>
    </submittedName>
</protein>
<dbReference type="AlphaFoldDB" id="A0A417YPU0"/>
<feature type="coiled-coil region" evidence="1">
    <location>
        <begin position="85"/>
        <end position="140"/>
    </location>
</feature>
<evidence type="ECO:0000313" key="3">
    <source>
        <dbReference type="Proteomes" id="UP000284416"/>
    </source>
</evidence>
<keyword evidence="1" id="KW-0175">Coiled coil</keyword>
<dbReference type="RefSeq" id="WP_118923052.1">
    <property type="nucleotide sequence ID" value="NZ_QWEG01000012.1"/>
</dbReference>
<evidence type="ECO:0000313" key="2">
    <source>
        <dbReference type="EMBL" id="RHW36007.1"/>
    </source>
</evidence>
<organism evidence="2 3">
    <name type="scientific">Neobacillus notoginsengisoli</name>
    <dbReference type="NCBI Taxonomy" id="1578198"/>
    <lineage>
        <taxon>Bacteria</taxon>
        <taxon>Bacillati</taxon>
        <taxon>Bacillota</taxon>
        <taxon>Bacilli</taxon>
        <taxon>Bacillales</taxon>
        <taxon>Bacillaceae</taxon>
        <taxon>Neobacillus</taxon>
    </lineage>
</organism>
<name>A0A417YPU0_9BACI</name>
<proteinExistence type="predicted"/>
<dbReference type="EMBL" id="QWEG01000012">
    <property type="protein sequence ID" value="RHW36007.1"/>
    <property type="molecule type" value="Genomic_DNA"/>
</dbReference>
<comment type="caution">
    <text evidence="2">The sequence shown here is derived from an EMBL/GenBank/DDBJ whole genome shotgun (WGS) entry which is preliminary data.</text>
</comment>